<accession>A0A371DVD6</accession>
<proteinExistence type="predicted"/>
<evidence type="ECO:0000313" key="3">
    <source>
        <dbReference type="Proteomes" id="UP000256964"/>
    </source>
</evidence>
<feature type="region of interest" description="Disordered" evidence="1">
    <location>
        <begin position="1"/>
        <end position="68"/>
    </location>
</feature>
<organism evidence="2 3">
    <name type="scientific">Lentinus brumalis</name>
    <dbReference type="NCBI Taxonomy" id="2498619"/>
    <lineage>
        <taxon>Eukaryota</taxon>
        <taxon>Fungi</taxon>
        <taxon>Dikarya</taxon>
        <taxon>Basidiomycota</taxon>
        <taxon>Agaricomycotina</taxon>
        <taxon>Agaricomycetes</taxon>
        <taxon>Polyporales</taxon>
        <taxon>Polyporaceae</taxon>
        <taxon>Lentinus</taxon>
    </lineage>
</organism>
<evidence type="ECO:0000313" key="2">
    <source>
        <dbReference type="EMBL" id="RDX56465.1"/>
    </source>
</evidence>
<dbReference type="Proteomes" id="UP000256964">
    <property type="component" value="Unassembled WGS sequence"/>
</dbReference>
<keyword evidence="3" id="KW-1185">Reference proteome</keyword>
<reference evidence="2 3" key="1">
    <citation type="journal article" date="2018" name="Biotechnol. Biofuels">
        <title>Integrative visual omics of the white-rot fungus Polyporus brumalis exposes the biotechnological potential of its oxidative enzymes for delignifying raw plant biomass.</title>
        <authorList>
            <person name="Miyauchi S."/>
            <person name="Rancon A."/>
            <person name="Drula E."/>
            <person name="Hage H."/>
            <person name="Chaduli D."/>
            <person name="Favel A."/>
            <person name="Grisel S."/>
            <person name="Henrissat B."/>
            <person name="Herpoel-Gimbert I."/>
            <person name="Ruiz-Duenas F.J."/>
            <person name="Chevret D."/>
            <person name="Hainaut M."/>
            <person name="Lin J."/>
            <person name="Wang M."/>
            <person name="Pangilinan J."/>
            <person name="Lipzen A."/>
            <person name="Lesage-Meessen L."/>
            <person name="Navarro D."/>
            <person name="Riley R."/>
            <person name="Grigoriev I.V."/>
            <person name="Zhou S."/>
            <person name="Raouche S."/>
            <person name="Rosso M.N."/>
        </authorList>
    </citation>
    <scope>NUCLEOTIDE SEQUENCE [LARGE SCALE GENOMIC DNA]</scope>
    <source>
        <strain evidence="2 3">BRFM 1820</strain>
    </source>
</reference>
<dbReference type="EMBL" id="KZ857380">
    <property type="protein sequence ID" value="RDX56465.1"/>
    <property type="molecule type" value="Genomic_DNA"/>
</dbReference>
<dbReference type="AlphaFoldDB" id="A0A371DVD6"/>
<feature type="compositionally biased region" description="Polar residues" evidence="1">
    <location>
        <begin position="59"/>
        <end position="68"/>
    </location>
</feature>
<evidence type="ECO:0000256" key="1">
    <source>
        <dbReference type="SAM" id="MobiDB-lite"/>
    </source>
</evidence>
<gene>
    <name evidence="2" type="ORF">OH76DRAFT_389085</name>
</gene>
<protein>
    <submittedName>
        <fullName evidence="2">Uncharacterized protein</fullName>
    </submittedName>
</protein>
<name>A0A371DVD6_9APHY</name>
<sequence length="101" mass="11282">MTSCPTGVVHRTATHRTMAPVATDASQQSKVDVSEDSVQHGEHYGHPAKRRRVRGSDAPRQTTSTTMQCVGVRRKRKSLSLLPDMPLDILYEVRDLSCFDM</sequence>